<evidence type="ECO:0000256" key="2">
    <source>
        <dbReference type="ARBA" id="ARBA00009592"/>
    </source>
</evidence>
<dbReference type="SUPFAM" id="SSF52058">
    <property type="entry name" value="L domain-like"/>
    <property type="match status" value="1"/>
</dbReference>
<keyword evidence="9 12" id="KW-0472">Membrane</keyword>
<accession>A0ABR2BMI4</accession>
<dbReference type="Pfam" id="PF13855">
    <property type="entry name" value="LRR_8"/>
    <property type="match status" value="1"/>
</dbReference>
<proteinExistence type="inferred from homology"/>
<evidence type="ECO:0000256" key="4">
    <source>
        <dbReference type="ARBA" id="ARBA00022614"/>
    </source>
</evidence>
<name>A0ABR2BMI4_9ROSI</name>
<keyword evidence="6 13" id="KW-0732">Signal</keyword>
<dbReference type="InterPro" id="IPR003591">
    <property type="entry name" value="Leu-rich_rpt_typical-subtyp"/>
</dbReference>
<dbReference type="PANTHER" id="PTHR48052">
    <property type="entry name" value="UNNAMED PRODUCT"/>
    <property type="match status" value="1"/>
</dbReference>
<evidence type="ECO:0000313" key="16">
    <source>
        <dbReference type="EMBL" id="KAK8508348.1"/>
    </source>
</evidence>
<dbReference type="Gene3D" id="3.80.10.10">
    <property type="entry name" value="Ribonuclease Inhibitor"/>
    <property type="match status" value="4"/>
</dbReference>
<evidence type="ECO:0000256" key="12">
    <source>
        <dbReference type="SAM" id="Phobius"/>
    </source>
</evidence>
<dbReference type="SMART" id="SM00369">
    <property type="entry name" value="LRR_TYP"/>
    <property type="match status" value="11"/>
</dbReference>
<feature type="signal peptide" evidence="13">
    <location>
        <begin position="1"/>
        <end position="32"/>
    </location>
</feature>
<keyword evidence="7" id="KW-0677">Repeat</keyword>
<comment type="subcellular location">
    <subcellularLocation>
        <location evidence="1">Cell membrane</location>
        <topology evidence="1">Single-pass type I membrane protein</topology>
    </subcellularLocation>
</comment>
<evidence type="ECO:0000256" key="3">
    <source>
        <dbReference type="ARBA" id="ARBA00022475"/>
    </source>
</evidence>
<dbReference type="EMBL" id="JBBPBM010000103">
    <property type="protein sequence ID" value="KAK8508348.1"/>
    <property type="molecule type" value="Genomic_DNA"/>
</dbReference>
<evidence type="ECO:0000256" key="5">
    <source>
        <dbReference type="ARBA" id="ARBA00022692"/>
    </source>
</evidence>
<evidence type="ECO:0000256" key="11">
    <source>
        <dbReference type="ARBA" id="ARBA00023180"/>
    </source>
</evidence>
<dbReference type="Proteomes" id="UP001472677">
    <property type="component" value="Unassembled WGS sequence"/>
</dbReference>
<keyword evidence="17" id="KW-1185">Reference proteome</keyword>
<comment type="similarity">
    <text evidence="2">Belongs to the RLP family.</text>
</comment>
<sequence length="787" mass="86616">MEISSLKNQRVLLLFVIVFALLIVSSKPAALAFRNNENDKLALLALKDQLVGDSHGVLTSWNASSDCFRWQGVRCGRRHRRVVSLNVSSSGLAGSISPVIGNLTSLRQVNFSNNRLQGSIPREVGYLRRLRFLSLEFNHLTSKIPEELGNCSDLQELAFTANNISGEIPVSLGDMKSLIYLHLSYNLLTGTIPSSLGNISSMKVLSLQHNKLTGIIPDSIGRLSYLEHIYIAENSLSGSLPPMDNFSNLLVVDAAMNHLSGNLPAEIGLFCPNLEAVFIGFNQLSGEIPRSLPNISNMQVFDIAENGLTGPVPDNLGNLKNLQLFNIAGNYLGSGKEGDLDFISSLINCSQFQSLSISVNKFGGQIPDSIANLSTWLLELYMGDNQISGTPISIGNLQDLQGLNLGYNHLTGTVPSSIGNLPRLTKLDLSNNKFEGAIPSSLRNCKSLQSLDLSQNKLNGRIPHQLFGAFHGLFLLNLSHNSFTGLLPSDLSNLKNLVELYVDNNNFVGEIPMTLGECLELRTIFMQNNSFNGTIPQSFSSLKSLENLDLSDNNNLFGIIPPELQKLRFLVRLNLSFNQLEGEVPKHGVFQNASGFSFFGNKDICGGVQKLKLPKCFNEKSKKNGKVLSTKIITGMVISIVIGSVLVLLLVYLSLRRKARMGRLTAPALFDDGYLRLSLRNFCTMALQQGLEGMIDVCLVEEIDENRQRMRRRNMEEEIRECLVSFTKIGVSCSAEVAADRLRIKMPSLNSKQLKQGCLELDFIEETTCKQQKPVKCVSMQGLTGLL</sequence>
<organism evidence="16 17">
    <name type="scientific">Hibiscus sabdariffa</name>
    <name type="common">roselle</name>
    <dbReference type="NCBI Taxonomy" id="183260"/>
    <lineage>
        <taxon>Eukaryota</taxon>
        <taxon>Viridiplantae</taxon>
        <taxon>Streptophyta</taxon>
        <taxon>Embryophyta</taxon>
        <taxon>Tracheophyta</taxon>
        <taxon>Spermatophyta</taxon>
        <taxon>Magnoliopsida</taxon>
        <taxon>eudicotyledons</taxon>
        <taxon>Gunneridae</taxon>
        <taxon>Pentapetalae</taxon>
        <taxon>rosids</taxon>
        <taxon>malvids</taxon>
        <taxon>Malvales</taxon>
        <taxon>Malvaceae</taxon>
        <taxon>Malvoideae</taxon>
        <taxon>Hibiscus</taxon>
    </lineage>
</organism>
<keyword evidence="5 12" id="KW-0812">Transmembrane</keyword>
<keyword evidence="10" id="KW-0675">Receptor</keyword>
<dbReference type="InterPro" id="IPR032675">
    <property type="entry name" value="LRR_dom_sf"/>
</dbReference>
<evidence type="ECO:0008006" key="18">
    <source>
        <dbReference type="Google" id="ProtNLM"/>
    </source>
</evidence>
<dbReference type="Pfam" id="PF08263">
    <property type="entry name" value="LRRNT_2"/>
    <property type="match status" value="1"/>
</dbReference>
<feature type="domain" description="Leucine-rich repeat-containing N-terminal plant-type" evidence="14">
    <location>
        <begin position="37"/>
        <end position="75"/>
    </location>
</feature>
<feature type="domain" description="Disease resistance R13L4/SHOC-2-like LRR" evidence="15">
    <location>
        <begin position="84"/>
        <end position="229"/>
    </location>
</feature>
<evidence type="ECO:0000256" key="8">
    <source>
        <dbReference type="ARBA" id="ARBA00022989"/>
    </source>
</evidence>
<evidence type="ECO:0000313" key="17">
    <source>
        <dbReference type="Proteomes" id="UP001472677"/>
    </source>
</evidence>
<dbReference type="Pfam" id="PF23598">
    <property type="entry name" value="LRR_14"/>
    <property type="match status" value="1"/>
</dbReference>
<feature type="transmembrane region" description="Helical" evidence="12">
    <location>
        <begin position="632"/>
        <end position="655"/>
    </location>
</feature>
<evidence type="ECO:0000256" key="1">
    <source>
        <dbReference type="ARBA" id="ARBA00004251"/>
    </source>
</evidence>
<keyword evidence="8 12" id="KW-1133">Transmembrane helix</keyword>
<evidence type="ECO:0000256" key="13">
    <source>
        <dbReference type="SAM" id="SignalP"/>
    </source>
</evidence>
<feature type="chain" id="PRO_5046223612" description="Leucine-rich repeat-containing N-terminal plant-type domain-containing protein" evidence="13">
    <location>
        <begin position="33"/>
        <end position="787"/>
    </location>
</feature>
<evidence type="ECO:0000256" key="10">
    <source>
        <dbReference type="ARBA" id="ARBA00023170"/>
    </source>
</evidence>
<keyword evidence="4" id="KW-0433">Leucine-rich repeat</keyword>
<keyword evidence="11" id="KW-0325">Glycoprotein</keyword>
<gene>
    <name evidence="16" type="ORF">V6N12_019527</name>
</gene>
<reference evidence="16 17" key="1">
    <citation type="journal article" date="2024" name="G3 (Bethesda)">
        <title>Genome assembly of Hibiscus sabdariffa L. provides insights into metabolisms of medicinal natural products.</title>
        <authorList>
            <person name="Kim T."/>
        </authorList>
    </citation>
    <scope>NUCLEOTIDE SEQUENCE [LARGE SCALE GENOMIC DNA]</scope>
    <source>
        <strain evidence="16">TK-2024</strain>
        <tissue evidence="16">Old leaves</tissue>
    </source>
</reference>
<comment type="caution">
    <text evidence="16">The sequence shown here is derived from an EMBL/GenBank/DDBJ whole genome shotgun (WGS) entry which is preliminary data.</text>
</comment>
<evidence type="ECO:0000259" key="14">
    <source>
        <dbReference type="Pfam" id="PF08263"/>
    </source>
</evidence>
<dbReference type="InterPro" id="IPR013210">
    <property type="entry name" value="LRR_N_plant-typ"/>
</dbReference>
<dbReference type="InterPro" id="IPR055414">
    <property type="entry name" value="LRR_R13L4/SHOC2-like"/>
</dbReference>
<dbReference type="Pfam" id="PF00560">
    <property type="entry name" value="LRR_1"/>
    <property type="match status" value="4"/>
</dbReference>
<evidence type="ECO:0000256" key="9">
    <source>
        <dbReference type="ARBA" id="ARBA00023136"/>
    </source>
</evidence>
<dbReference type="PANTHER" id="PTHR48052:SF66">
    <property type="entry name" value="OS02G0610000 PROTEIN"/>
    <property type="match status" value="1"/>
</dbReference>
<evidence type="ECO:0000256" key="6">
    <source>
        <dbReference type="ARBA" id="ARBA00022729"/>
    </source>
</evidence>
<evidence type="ECO:0000259" key="15">
    <source>
        <dbReference type="Pfam" id="PF23598"/>
    </source>
</evidence>
<dbReference type="InterPro" id="IPR001611">
    <property type="entry name" value="Leu-rich_rpt"/>
</dbReference>
<protein>
    <recommendedName>
        <fullName evidence="18">Leucine-rich repeat-containing N-terminal plant-type domain-containing protein</fullName>
    </recommendedName>
</protein>
<evidence type="ECO:0000256" key="7">
    <source>
        <dbReference type="ARBA" id="ARBA00022737"/>
    </source>
</evidence>
<dbReference type="SUPFAM" id="SSF52047">
    <property type="entry name" value="RNI-like"/>
    <property type="match status" value="1"/>
</dbReference>
<keyword evidence="3" id="KW-1003">Cell membrane</keyword>